<dbReference type="EMBL" id="AZJI01000004">
    <property type="protein sequence ID" value="ETD24106.1"/>
    <property type="molecule type" value="Genomic_DNA"/>
</dbReference>
<keyword evidence="1" id="KW-0812">Transmembrane</keyword>
<dbReference type="HOGENOM" id="CLU_1259998_0_0_7"/>
<dbReference type="Proteomes" id="UP000018731">
    <property type="component" value="Unassembled WGS sequence"/>
</dbReference>
<dbReference type="PATRIC" id="fig|1357400.3.peg.1180"/>
<dbReference type="STRING" id="1357400.HMPREF2086_00853"/>
<keyword evidence="3" id="KW-1185">Reference proteome</keyword>
<keyword evidence="1" id="KW-1133">Transmembrane helix</keyword>
<evidence type="ECO:0000313" key="2">
    <source>
        <dbReference type="EMBL" id="ETD24106.1"/>
    </source>
</evidence>
<accession>V8CBK8</accession>
<proteinExistence type="predicted"/>
<comment type="caution">
    <text evidence="2">The sequence shown here is derived from an EMBL/GenBank/DDBJ whole genome shotgun (WGS) entry which is preliminary data.</text>
</comment>
<evidence type="ECO:0000256" key="1">
    <source>
        <dbReference type="SAM" id="Phobius"/>
    </source>
</evidence>
<protein>
    <submittedName>
        <fullName evidence="2">Uncharacterized protein</fullName>
    </submittedName>
</protein>
<feature type="transmembrane region" description="Helical" evidence="1">
    <location>
        <begin position="38"/>
        <end position="61"/>
    </location>
</feature>
<reference evidence="2 3" key="1">
    <citation type="journal article" date="2014" name="Genome Announc.">
        <title>Draft genome sequences of six enterohepatic helicobacter species isolated from humans and one from rhesus macaques.</title>
        <authorList>
            <person name="Shen Z."/>
            <person name="Sheh A."/>
            <person name="Young S.K."/>
            <person name="Abouelliel A."/>
            <person name="Ward D.V."/>
            <person name="Earl A.M."/>
            <person name="Fox J.G."/>
        </authorList>
    </citation>
    <scope>NUCLEOTIDE SEQUENCE [LARGE SCALE GENOMIC DNA]</scope>
    <source>
        <strain evidence="2 3">MIT 99-5501</strain>
    </source>
</reference>
<dbReference type="AlphaFoldDB" id="V8CBK8"/>
<keyword evidence="1" id="KW-0472">Membrane</keyword>
<sequence>MRAYNLQHIATFFLNLFRQIFSKPQKLRFGLKLGLVSSLAHAVGFATLFMLGFSGCSGNFVQMQYLSSKEHNYLFNLHAPTIIAYQKGDLLAASYVPFVMEELSKQGFTALYAQGQLPRKKARNIVFISLTKLTKTIPTSSVSYLPSKMIDQSSCVNYDGMYYCREETYPIITDYTTSLEVSSGYHFIMDWYDLPTKKRIFYIDGSIDDSPCVFEGIYKDLIYQTIARIDISRGEVYSYPTTLSYYDASCLLAQTKKLGVKR</sequence>
<evidence type="ECO:0000313" key="3">
    <source>
        <dbReference type="Proteomes" id="UP000018731"/>
    </source>
</evidence>
<gene>
    <name evidence="2" type="ORF">HMPREF2086_00853</name>
</gene>
<organism evidence="2 3">
    <name type="scientific">Helicobacter macacae MIT 99-5501</name>
    <dbReference type="NCBI Taxonomy" id="1357400"/>
    <lineage>
        <taxon>Bacteria</taxon>
        <taxon>Pseudomonadati</taxon>
        <taxon>Campylobacterota</taxon>
        <taxon>Epsilonproteobacteria</taxon>
        <taxon>Campylobacterales</taxon>
        <taxon>Helicobacteraceae</taxon>
        <taxon>Helicobacter</taxon>
    </lineage>
</organism>
<name>V8CBK8_9HELI</name>